<dbReference type="AlphaFoldDB" id="A0A0D2MAI1"/>
<sequence length="247" mass="26201">MPTQEVMSVLSALTSDPANEVWVVSGRARRELGTWFESLPDLGLAAEHGFYTRHPGAADWHVQQPHLDVAWQSMSLPILKQYQESTDGSWIEVKESSLVWHYRDADPDFGNWQAKELMDHLEDVLSNMPVEVSSGNTIVEIKPQGVSKGAVVESILERTAAAASASAASEASAAAAPEDGGSGGISGGGAGSAAAAAVAAAERAAAQRRVVRFAEAAAPEFVMCIGDDRSDEEMFVAIEEHGAARQK</sequence>
<dbReference type="GO" id="GO:0005992">
    <property type="term" value="P:trehalose biosynthetic process"/>
    <property type="evidence" value="ECO:0007669"/>
    <property type="project" value="UniProtKB-UniPathway"/>
</dbReference>
<evidence type="ECO:0000256" key="2">
    <source>
        <dbReference type="ARBA" id="ARBA00006330"/>
    </source>
</evidence>
<dbReference type="CDD" id="cd01627">
    <property type="entry name" value="HAD_TPP"/>
    <property type="match status" value="1"/>
</dbReference>
<proteinExistence type="inferred from homology"/>
<dbReference type="PANTHER" id="PTHR10788:SF94">
    <property type="entry name" value="ALPHA,ALPHA-TREHALOSE-PHOSPHATE SYNTHASE [UDP-FORMING] 5"/>
    <property type="match status" value="1"/>
</dbReference>
<evidence type="ECO:0000256" key="3">
    <source>
        <dbReference type="RuleBase" id="RU361117"/>
    </source>
</evidence>
<dbReference type="Pfam" id="PF02358">
    <property type="entry name" value="Trehalose_PPase"/>
    <property type="match status" value="1"/>
</dbReference>
<dbReference type="InterPro" id="IPR003337">
    <property type="entry name" value="Trehalose_PPase"/>
</dbReference>
<keyword evidence="3" id="KW-0378">Hydrolase</keyword>
<dbReference type="SUPFAM" id="SSF56784">
    <property type="entry name" value="HAD-like"/>
    <property type="match status" value="1"/>
</dbReference>
<comment type="similarity">
    <text evidence="3">Belongs to the trehalose phosphatase family.</text>
</comment>
<reference evidence="4 5" key="1">
    <citation type="journal article" date="2013" name="BMC Genomics">
        <title>Reconstruction of the lipid metabolism for the microalga Monoraphidium neglectum from its genome sequence reveals characteristics suitable for biofuel production.</title>
        <authorList>
            <person name="Bogen C."/>
            <person name="Al-Dilaimi A."/>
            <person name="Albersmeier A."/>
            <person name="Wichmann J."/>
            <person name="Grundmann M."/>
            <person name="Rupp O."/>
            <person name="Lauersen K.J."/>
            <person name="Blifernez-Klassen O."/>
            <person name="Kalinowski J."/>
            <person name="Goesmann A."/>
            <person name="Mussgnug J.H."/>
            <person name="Kruse O."/>
        </authorList>
    </citation>
    <scope>NUCLEOTIDE SEQUENCE [LARGE SCALE GENOMIC DNA]</scope>
    <source>
        <strain evidence="4 5">SAG 48.87</strain>
    </source>
</reference>
<keyword evidence="5" id="KW-1185">Reference proteome</keyword>
<feature type="non-terminal residue" evidence="4">
    <location>
        <position position="247"/>
    </location>
</feature>
<dbReference type="STRING" id="145388.A0A0D2MAI1"/>
<dbReference type="EMBL" id="KK105693">
    <property type="protein sequence ID" value="KIY92365.1"/>
    <property type="molecule type" value="Genomic_DNA"/>
</dbReference>
<dbReference type="PANTHER" id="PTHR10788">
    <property type="entry name" value="TREHALOSE-6-PHOSPHATE SYNTHASE"/>
    <property type="match status" value="1"/>
</dbReference>
<dbReference type="OrthoDB" id="755951at2759"/>
<dbReference type="GeneID" id="25733275"/>
<dbReference type="GO" id="GO:0005829">
    <property type="term" value="C:cytosol"/>
    <property type="evidence" value="ECO:0007669"/>
    <property type="project" value="TreeGrafter"/>
</dbReference>
<comment type="similarity">
    <text evidence="2">In the C-terminal section; belongs to the trehalose phosphatase family.</text>
</comment>
<name>A0A0D2MAI1_9CHLO</name>
<dbReference type="FunFam" id="3.40.50.1000:FF:000052">
    <property type="entry name" value="Alpha,alpha-trehalose-phosphate synthase [UDP-forming] 6"/>
    <property type="match status" value="1"/>
</dbReference>
<gene>
    <name evidence="4" type="ORF">MNEG_15598</name>
</gene>
<dbReference type="EC" id="3.1.3.12" evidence="3"/>
<comment type="cofactor">
    <cofactor evidence="3">
        <name>a divalent metal cation</name>
        <dbReference type="ChEBI" id="CHEBI:60240"/>
    </cofactor>
</comment>
<dbReference type="KEGG" id="mng:MNEG_15598"/>
<dbReference type="FunFam" id="3.30.70.1020:FF:000002">
    <property type="entry name" value="Trehalose-6-phosphate synthase 2"/>
    <property type="match status" value="1"/>
</dbReference>
<dbReference type="Proteomes" id="UP000054498">
    <property type="component" value="Unassembled WGS sequence"/>
</dbReference>
<organism evidence="4 5">
    <name type="scientific">Monoraphidium neglectum</name>
    <dbReference type="NCBI Taxonomy" id="145388"/>
    <lineage>
        <taxon>Eukaryota</taxon>
        <taxon>Viridiplantae</taxon>
        <taxon>Chlorophyta</taxon>
        <taxon>core chlorophytes</taxon>
        <taxon>Chlorophyceae</taxon>
        <taxon>CS clade</taxon>
        <taxon>Sphaeropleales</taxon>
        <taxon>Selenastraceae</taxon>
        <taxon>Monoraphidium</taxon>
    </lineage>
</organism>
<dbReference type="UniPathway" id="UPA00299"/>
<dbReference type="GO" id="GO:0004805">
    <property type="term" value="F:trehalose-phosphatase activity"/>
    <property type="evidence" value="ECO:0007669"/>
    <property type="project" value="UniProtKB-EC"/>
</dbReference>
<comment type="pathway">
    <text evidence="3">Glycan biosynthesis; trehalose biosynthesis.</text>
</comment>
<comment type="similarity">
    <text evidence="1">In the N-terminal section; belongs to the glycosyltransferase 20 family.</text>
</comment>
<dbReference type="InterPro" id="IPR001830">
    <property type="entry name" value="Glyco_trans_20"/>
</dbReference>
<dbReference type="Gene3D" id="3.30.70.1020">
    <property type="entry name" value="Trehalose-6-phosphate phosphatase related protein, domain 2"/>
    <property type="match status" value="1"/>
</dbReference>
<evidence type="ECO:0000313" key="4">
    <source>
        <dbReference type="EMBL" id="KIY92365.1"/>
    </source>
</evidence>
<protein>
    <recommendedName>
        <fullName evidence="3">Trehalose 6-phosphate phosphatase</fullName>
        <ecNumber evidence="3">3.1.3.12</ecNumber>
    </recommendedName>
</protein>
<comment type="catalytic activity">
    <reaction evidence="3">
        <text>alpha,alpha-trehalose 6-phosphate + H2O = alpha,alpha-trehalose + phosphate</text>
        <dbReference type="Rhea" id="RHEA:23420"/>
        <dbReference type="ChEBI" id="CHEBI:15377"/>
        <dbReference type="ChEBI" id="CHEBI:16551"/>
        <dbReference type="ChEBI" id="CHEBI:43474"/>
        <dbReference type="ChEBI" id="CHEBI:58429"/>
        <dbReference type="EC" id="3.1.3.12"/>
    </reaction>
</comment>
<evidence type="ECO:0000256" key="1">
    <source>
        <dbReference type="ARBA" id="ARBA00005409"/>
    </source>
</evidence>
<accession>A0A0D2MAI1</accession>
<dbReference type="Gene3D" id="3.40.50.1000">
    <property type="entry name" value="HAD superfamily/HAD-like"/>
    <property type="match status" value="1"/>
</dbReference>
<dbReference type="RefSeq" id="XP_013891385.1">
    <property type="nucleotide sequence ID" value="XM_014035931.1"/>
</dbReference>
<dbReference type="NCBIfam" id="TIGR00685">
    <property type="entry name" value="T6PP"/>
    <property type="match status" value="1"/>
</dbReference>
<evidence type="ECO:0000313" key="5">
    <source>
        <dbReference type="Proteomes" id="UP000054498"/>
    </source>
</evidence>
<dbReference type="InterPro" id="IPR036412">
    <property type="entry name" value="HAD-like_sf"/>
</dbReference>
<comment type="function">
    <text evidence="3">Removes the phosphate from trehalose 6-phosphate to produce free trehalose.</text>
</comment>
<dbReference type="InterPro" id="IPR023214">
    <property type="entry name" value="HAD_sf"/>
</dbReference>